<evidence type="ECO:0000256" key="16">
    <source>
        <dbReference type="ARBA" id="ARBA00047527"/>
    </source>
</evidence>
<name>A0AAU8J6Y2_9ACTN</name>
<evidence type="ECO:0000256" key="10">
    <source>
        <dbReference type="ARBA" id="ARBA00037534"/>
    </source>
</evidence>
<dbReference type="GO" id="GO:0009252">
    <property type="term" value="P:peptidoglycan biosynthetic process"/>
    <property type="evidence" value="ECO:0007669"/>
    <property type="project" value="UniProtKB-KW"/>
</dbReference>
<evidence type="ECO:0000256" key="9">
    <source>
        <dbReference type="ARBA" id="ARBA00023316"/>
    </source>
</evidence>
<evidence type="ECO:0000313" key="18">
    <source>
        <dbReference type="EMBL" id="XCJ76016.1"/>
    </source>
</evidence>
<accession>A0AAU8J6Y2</accession>
<dbReference type="PANTHER" id="PTHR43783:SF1">
    <property type="entry name" value="UDP-N-ACETYLGLUCOSAMINE 1-CARBOXYVINYLTRANSFERASE"/>
    <property type="match status" value="1"/>
</dbReference>
<evidence type="ECO:0000256" key="7">
    <source>
        <dbReference type="ARBA" id="ARBA00022984"/>
    </source>
</evidence>
<dbReference type="GO" id="GO:0008760">
    <property type="term" value="F:UDP-N-acetylglucosamine 1-carboxyvinyltransferase activity"/>
    <property type="evidence" value="ECO:0007669"/>
    <property type="project" value="UniProtKB-EC"/>
</dbReference>
<keyword evidence="8" id="KW-0131">Cell cycle</keyword>
<keyword evidence="4" id="KW-0132">Cell division</keyword>
<protein>
    <recommendedName>
        <fullName evidence="13">UDP-N-acetylglucosamine 1-carboxyvinyltransferase</fullName>
        <ecNumber evidence="12">2.5.1.7</ecNumber>
    </recommendedName>
    <alternativeName>
        <fullName evidence="14">Enoylpyruvate transferase</fullName>
    </alternativeName>
    <alternativeName>
        <fullName evidence="15">UDP-N-acetylglucosamine enolpyruvyl transferase</fullName>
    </alternativeName>
</protein>
<dbReference type="InterPro" id="IPR013792">
    <property type="entry name" value="RNA3'P_cycl/enolpyr_Trfase_a/b"/>
</dbReference>
<dbReference type="EC" id="2.5.1.7" evidence="12"/>
<keyword evidence="7" id="KW-0573">Peptidoglycan synthesis</keyword>
<dbReference type="EMBL" id="CP159535">
    <property type="protein sequence ID" value="XCJ76016.1"/>
    <property type="molecule type" value="Genomic_DNA"/>
</dbReference>
<keyword evidence="9" id="KW-0961">Cell wall biogenesis/degradation</keyword>
<gene>
    <name evidence="18" type="ORF">ABII15_38980</name>
</gene>
<organism evidence="18">
    <name type="scientific">Streptomyces tabacisoli</name>
    <dbReference type="NCBI Taxonomy" id="3156398"/>
    <lineage>
        <taxon>Bacteria</taxon>
        <taxon>Bacillati</taxon>
        <taxon>Actinomycetota</taxon>
        <taxon>Actinomycetes</taxon>
        <taxon>Kitasatosporales</taxon>
        <taxon>Streptomycetaceae</taxon>
        <taxon>Streptomyces</taxon>
    </lineage>
</organism>
<evidence type="ECO:0000256" key="1">
    <source>
        <dbReference type="ARBA" id="ARBA00004496"/>
    </source>
</evidence>
<evidence type="ECO:0000256" key="5">
    <source>
        <dbReference type="ARBA" id="ARBA00022679"/>
    </source>
</evidence>
<dbReference type="SUPFAM" id="SSF55205">
    <property type="entry name" value="EPT/RTPC-like"/>
    <property type="match status" value="1"/>
</dbReference>
<evidence type="ECO:0000256" key="8">
    <source>
        <dbReference type="ARBA" id="ARBA00023306"/>
    </source>
</evidence>
<dbReference type="AlphaFoldDB" id="A0AAU8J6Y2"/>
<evidence type="ECO:0000256" key="2">
    <source>
        <dbReference type="ARBA" id="ARBA00004752"/>
    </source>
</evidence>
<feature type="domain" description="Enolpyruvate transferase" evidence="17">
    <location>
        <begin position="21"/>
        <end position="453"/>
    </location>
</feature>
<keyword evidence="18" id="KW-0614">Plasmid</keyword>
<keyword evidence="3" id="KW-0963">Cytoplasm</keyword>
<dbReference type="GO" id="GO:0005737">
    <property type="term" value="C:cytoplasm"/>
    <property type="evidence" value="ECO:0007669"/>
    <property type="project" value="UniProtKB-SubCell"/>
</dbReference>
<dbReference type="Gene3D" id="3.65.10.10">
    <property type="entry name" value="Enolpyruvate transferase domain"/>
    <property type="match status" value="2"/>
</dbReference>
<evidence type="ECO:0000256" key="15">
    <source>
        <dbReference type="ARBA" id="ARBA00042842"/>
    </source>
</evidence>
<evidence type="ECO:0000256" key="12">
    <source>
        <dbReference type="ARBA" id="ARBA00039108"/>
    </source>
</evidence>
<comment type="catalytic activity">
    <reaction evidence="16">
        <text>phosphoenolpyruvate + UDP-N-acetyl-alpha-D-glucosamine = UDP-N-acetyl-3-O-(1-carboxyvinyl)-alpha-D-glucosamine + phosphate</text>
        <dbReference type="Rhea" id="RHEA:18681"/>
        <dbReference type="ChEBI" id="CHEBI:43474"/>
        <dbReference type="ChEBI" id="CHEBI:57705"/>
        <dbReference type="ChEBI" id="CHEBI:58702"/>
        <dbReference type="ChEBI" id="CHEBI:68483"/>
        <dbReference type="EC" id="2.5.1.7"/>
    </reaction>
</comment>
<evidence type="ECO:0000256" key="4">
    <source>
        <dbReference type="ARBA" id="ARBA00022618"/>
    </source>
</evidence>
<keyword evidence="5" id="KW-0808">Transferase</keyword>
<comment type="function">
    <text evidence="10">Cell wall formation. Adds enolpyruvyl to UDP-N-acetylglucosamine.</text>
</comment>
<reference evidence="18" key="1">
    <citation type="submission" date="2024-06" db="EMBL/GenBank/DDBJ databases">
        <title>Streptomyces sp. strain HUAS MG91 genome sequences.</title>
        <authorList>
            <person name="Mo P."/>
        </authorList>
    </citation>
    <scope>NUCLEOTIDE SEQUENCE</scope>
    <source>
        <strain evidence="18">HUAS MG91</strain>
        <plasmid evidence="18">punmamed1</plasmid>
    </source>
</reference>
<dbReference type="GO" id="GO:0071555">
    <property type="term" value="P:cell wall organization"/>
    <property type="evidence" value="ECO:0007669"/>
    <property type="project" value="UniProtKB-KW"/>
</dbReference>
<sequence>MSINAPTLAPLQSPAHLTARGGNPARGHVNVSGFKHVMVLAVAYAVGSRRHTVLTNVPDILETRTYLELLPQLGVHTSQAGSSLVLAPGDLPSTDDATGSATVLPPVAENIHGSLYLLPPLLARRGRIGFSAFGGCPIGSAHDRGARPWRHIVRVLEHFGARFDATRRELTLPPHGYRATELDLGLFADDQTLLTGAEYSGATKAAVLAAAFADGTTVLHRPYRKAELESLLRLLEQDGVHVRRTPDRIEITPRPERRQDLLTYDLPPDLLEVVTWTTIAAVTGGRVHLTNVTTETLRDGLGAEYALWRAAGLRFAEDSGGVIVGAPRDGRFAPLPEIRVDPTTIYSDSQPLFTVLATQCPGPTHIVDGVWQGRYNHLDGLAALGADIRHTPQGILVGTSPLHAPANGTQVHATDLRCAAALLVAALAADGGPVHITGTHHLDRGYDHLPRKLADCFVDSPLPSVL</sequence>
<dbReference type="GO" id="GO:0051301">
    <property type="term" value="P:cell division"/>
    <property type="evidence" value="ECO:0007669"/>
    <property type="project" value="UniProtKB-KW"/>
</dbReference>
<dbReference type="Pfam" id="PF00275">
    <property type="entry name" value="EPSP_synthase"/>
    <property type="match status" value="1"/>
</dbReference>
<evidence type="ECO:0000259" key="17">
    <source>
        <dbReference type="Pfam" id="PF00275"/>
    </source>
</evidence>
<dbReference type="GO" id="GO:0008360">
    <property type="term" value="P:regulation of cell shape"/>
    <property type="evidence" value="ECO:0007669"/>
    <property type="project" value="UniProtKB-KW"/>
</dbReference>
<evidence type="ECO:0000256" key="3">
    <source>
        <dbReference type="ARBA" id="ARBA00022490"/>
    </source>
</evidence>
<dbReference type="RefSeq" id="WP_353947425.1">
    <property type="nucleotide sequence ID" value="NZ_CP159535.1"/>
</dbReference>
<dbReference type="InterPro" id="IPR001986">
    <property type="entry name" value="Enolpyruvate_Tfrase_dom"/>
</dbReference>
<evidence type="ECO:0000256" key="11">
    <source>
        <dbReference type="ARBA" id="ARBA00038367"/>
    </source>
</evidence>
<proteinExistence type="inferred from homology"/>
<dbReference type="InterPro" id="IPR036968">
    <property type="entry name" value="Enolpyruvate_Tfrase_sf"/>
</dbReference>
<dbReference type="InterPro" id="IPR050068">
    <property type="entry name" value="MurA_subfamily"/>
</dbReference>
<comment type="subcellular location">
    <subcellularLocation>
        <location evidence="1">Cytoplasm</location>
    </subcellularLocation>
</comment>
<dbReference type="KEGG" id="stac:ABII15_38980"/>
<evidence type="ECO:0000256" key="14">
    <source>
        <dbReference type="ARBA" id="ARBA00042443"/>
    </source>
</evidence>
<geneLocation type="plasmid" evidence="18">
    <name>punmamed1</name>
</geneLocation>
<evidence type="ECO:0000256" key="6">
    <source>
        <dbReference type="ARBA" id="ARBA00022960"/>
    </source>
</evidence>
<keyword evidence="6" id="KW-0133">Cell shape</keyword>
<comment type="similarity">
    <text evidence="11">Belongs to the EPSP synthase family. MurA subfamily.</text>
</comment>
<dbReference type="PANTHER" id="PTHR43783">
    <property type="entry name" value="UDP-N-ACETYLGLUCOSAMINE 1-CARBOXYVINYLTRANSFERASE"/>
    <property type="match status" value="1"/>
</dbReference>
<evidence type="ECO:0000256" key="13">
    <source>
        <dbReference type="ARBA" id="ARBA00039754"/>
    </source>
</evidence>
<comment type="pathway">
    <text evidence="2">Cell wall biogenesis; peptidoglycan biosynthesis.</text>
</comment>